<reference evidence="11" key="1">
    <citation type="submission" date="2019-12" db="EMBL/GenBank/DDBJ databases">
        <authorList>
            <person name="Scholes J."/>
        </authorList>
    </citation>
    <scope>NUCLEOTIDE SEQUENCE</scope>
</reference>
<dbReference type="FunFam" id="3.80.10.10:FF:000111">
    <property type="entry name" value="LRR receptor-like serine/threonine-protein kinase ERECTA"/>
    <property type="match status" value="1"/>
</dbReference>
<dbReference type="InterPro" id="IPR001611">
    <property type="entry name" value="Leu-rich_rpt"/>
</dbReference>
<dbReference type="PANTHER" id="PTHR48063:SF98">
    <property type="entry name" value="LRR RECEPTOR-LIKE SERINE_THREONINE-PROTEIN KINASE FLS2"/>
    <property type="match status" value="1"/>
</dbReference>
<protein>
    <submittedName>
        <fullName evidence="11">Receptor like protein 54</fullName>
    </submittedName>
</protein>
<evidence type="ECO:0000313" key="12">
    <source>
        <dbReference type="Proteomes" id="UP001153555"/>
    </source>
</evidence>
<evidence type="ECO:0000256" key="1">
    <source>
        <dbReference type="ARBA" id="ARBA00004479"/>
    </source>
</evidence>
<keyword evidence="9" id="KW-0325">Glycoprotein</keyword>
<dbReference type="Gene3D" id="3.80.10.10">
    <property type="entry name" value="Ribonuclease Inhibitor"/>
    <property type="match status" value="1"/>
</dbReference>
<proteinExistence type="inferred from homology"/>
<evidence type="ECO:0000256" key="3">
    <source>
        <dbReference type="ARBA" id="ARBA00022614"/>
    </source>
</evidence>
<comment type="similarity">
    <text evidence="2">Belongs to the RLP family.</text>
</comment>
<comment type="caution">
    <text evidence="11">The sequence shown here is derived from an EMBL/GenBank/DDBJ whole genome shotgun (WGS) entry which is preliminary data.</text>
</comment>
<dbReference type="AlphaFoldDB" id="A0A9N7RCN7"/>
<name>A0A9N7RCN7_STRHE</name>
<keyword evidence="3" id="KW-0433">Leucine-rich repeat</keyword>
<dbReference type="InterPro" id="IPR032675">
    <property type="entry name" value="LRR_dom_sf"/>
</dbReference>
<evidence type="ECO:0000313" key="11">
    <source>
        <dbReference type="EMBL" id="CAA0824279.1"/>
    </source>
</evidence>
<keyword evidence="8 10" id="KW-0472">Membrane</keyword>
<dbReference type="InterPro" id="IPR046956">
    <property type="entry name" value="RLP23-like"/>
</dbReference>
<evidence type="ECO:0000256" key="8">
    <source>
        <dbReference type="ARBA" id="ARBA00023136"/>
    </source>
</evidence>
<dbReference type="OrthoDB" id="1748906at2759"/>
<dbReference type="Proteomes" id="UP001153555">
    <property type="component" value="Unassembled WGS sequence"/>
</dbReference>
<dbReference type="EMBL" id="CACSLK010024742">
    <property type="protein sequence ID" value="CAA0824279.1"/>
    <property type="molecule type" value="Genomic_DNA"/>
</dbReference>
<feature type="transmembrane region" description="Helical" evidence="10">
    <location>
        <begin position="191"/>
        <end position="213"/>
    </location>
</feature>
<comment type="subcellular location">
    <subcellularLocation>
        <location evidence="1">Membrane</location>
        <topology evidence="1">Single-pass type I membrane protein</topology>
    </subcellularLocation>
</comment>
<evidence type="ECO:0000256" key="2">
    <source>
        <dbReference type="ARBA" id="ARBA00009592"/>
    </source>
</evidence>
<accession>A0A9N7RCN7</accession>
<keyword evidence="12" id="KW-1185">Reference proteome</keyword>
<dbReference type="PANTHER" id="PTHR48063">
    <property type="entry name" value="LRR RECEPTOR-LIKE KINASE"/>
    <property type="match status" value="1"/>
</dbReference>
<evidence type="ECO:0000256" key="7">
    <source>
        <dbReference type="ARBA" id="ARBA00022989"/>
    </source>
</evidence>
<dbReference type="Pfam" id="PF13855">
    <property type="entry name" value="LRR_8"/>
    <property type="match status" value="1"/>
</dbReference>
<evidence type="ECO:0000256" key="4">
    <source>
        <dbReference type="ARBA" id="ARBA00022692"/>
    </source>
</evidence>
<organism evidence="11 12">
    <name type="scientific">Striga hermonthica</name>
    <name type="common">Purple witchweed</name>
    <name type="synonym">Buchnera hermonthica</name>
    <dbReference type="NCBI Taxonomy" id="68872"/>
    <lineage>
        <taxon>Eukaryota</taxon>
        <taxon>Viridiplantae</taxon>
        <taxon>Streptophyta</taxon>
        <taxon>Embryophyta</taxon>
        <taxon>Tracheophyta</taxon>
        <taxon>Spermatophyta</taxon>
        <taxon>Magnoliopsida</taxon>
        <taxon>eudicotyledons</taxon>
        <taxon>Gunneridae</taxon>
        <taxon>Pentapetalae</taxon>
        <taxon>asterids</taxon>
        <taxon>lamiids</taxon>
        <taxon>Lamiales</taxon>
        <taxon>Orobanchaceae</taxon>
        <taxon>Buchnereae</taxon>
        <taxon>Striga</taxon>
    </lineage>
</organism>
<keyword evidence="7 10" id="KW-1133">Transmembrane helix</keyword>
<keyword evidence="6" id="KW-0677">Repeat</keyword>
<keyword evidence="5" id="KW-0732">Signal</keyword>
<evidence type="ECO:0000256" key="5">
    <source>
        <dbReference type="ARBA" id="ARBA00022729"/>
    </source>
</evidence>
<evidence type="ECO:0000256" key="6">
    <source>
        <dbReference type="ARBA" id="ARBA00022737"/>
    </source>
</evidence>
<dbReference type="GO" id="GO:0016020">
    <property type="term" value="C:membrane"/>
    <property type="evidence" value="ECO:0007669"/>
    <property type="project" value="UniProtKB-SubCell"/>
</dbReference>
<dbReference type="SUPFAM" id="SSF52058">
    <property type="entry name" value="L domain-like"/>
    <property type="match status" value="1"/>
</dbReference>
<keyword evidence="4 10" id="KW-0812">Transmembrane</keyword>
<sequence>MPTCLDNLTALSTEEFWYWPYRSSYTETFPERATIATKGRELSYDTTLFLVTSIDFSMNNLFGDIPSEITSLVELRSLNLSRNHLTGSLPDNIGNMKQLESFDLSMNSISGKIPGSITTISFLNSLNLSYNNLTGRIPESTQIRGLSESSFVGNNLCGPPLIMSCGNGDNTLGPVHTENQGREGNKREIDWFYVFLSLGYAVGLSIVLTMLYFKSKWREAYYAFFQNLWECVYVYSIIKWRRLTRVLGRNL</sequence>
<keyword evidence="11" id="KW-0675">Receptor</keyword>
<gene>
    <name evidence="11" type="ORF">SHERM_21242</name>
</gene>
<evidence type="ECO:0000256" key="9">
    <source>
        <dbReference type="ARBA" id="ARBA00023180"/>
    </source>
</evidence>
<evidence type="ECO:0000256" key="10">
    <source>
        <dbReference type="SAM" id="Phobius"/>
    </source>
</evidence>